<protein>
    <submittedName>
        <fullName evidence="2">Hypothetical_protein</fullName>
    </submittedName>
</protein>
<gene>
    <name evidence="2" type="ORF">HINF_LOCUS15275</name>
    <name evidence="3" type="ORF">HINF_LOCUS53064</name>
    <name evidence="1" type="ORF">HINF_LOCUS61962</name>
</gene>
<evidence type="ECO:0000313" key="2">
    <source>
        <dbReference type="EMBL" id="CAL5997493.1"/>
    </source>
</evidence>
<reference evidence="1" key="1">
    <citation type="submission" date="2023-06" db="EMBL/GenBank/DDBJ databases">
        <authorList>
            <person name="Kurt Z."/>
        </authorList>
    </citation>
    <scope>NUCLEOTIDE SEQUENCE</scope>
</reference>
<dbReference type="EMBL" id="CAXDID020000268">
    <property type="protein sequence ID" value="CAL6067524.1"/>
    <property type="molecule type" value="Genomic_DNA"/>
</dbReference>
<sequence>MQQAPVFNTNYQNQGYNMQQAPSMPTYPQNAQQKQNQQFYQMYPTMQQFNQPVQAKPNHLQSASLVVKPNALASQSIYQQPQNKFQSQSLYQPQDELNMTSDDPIITGSEPIANTQPHKQTAMDGAKVGCFSGCVRFM</sequence>
<dbReference type="EMBL" id="CATOUU010001142">
    <property type="protein sequence ID" value="CAI9974317.1"/>
    <property type="molecule type" value="Genomic_DNA"/>
</dbReference>
<keyword evidence="4" id="KW-1185">Reference proteome</keyword>
<evidence type="ECO:0000313" key="1">
    <source>
        <dbReference type="EMBL" id="CAI9974317.1"/>
    </source>
</evidence>
<evidence type="ECO:0000313" key="3">
    <source>
        <dbReference type="EMBL" id="CAL6067524.1"/>
    </source>
</evidence>
<reference evidence="2 4" key="2">
    <citation type="submission" date="2024-07" db="EMBL/GenBank/DDBJ databases">
        <authorList>
            <person name="Akdeniz Z."/>
        </authorList>
    </citation>
    <scope>NUCLEOTIDE SEQUENCE [LARGE SCALE GENOMIC DNA]</scope>
</reference>
<evidence type="ECO:0000313" key="4">
    <source>
        <dbReference type="Proteomes" id="UP001642409"/>
    </source>
</evidence>
<proteinExistence type="predicted"/>
<accession>A0AA86RDF5</accession>
<comment type="caution">
    <text evidence="1">The sequence shown here is derived from an EMBL/GenBank/DDBJ whole genome shotgun (WGS) entry which is preliminary data.</text>
</comment>
<name>A0AA86RDF5_9EUKA</name>
<dbReference type="AlphaFoldDB" id="A0AA86RDF5"/>
<dbReference type="EMBL" id="CAXDID020000036">
    <property type="protein sequence ID" value="CAL5997493.1"/>
    <property type="molecule type" value="Genomic_DNA"/>
</dbReference>
<dbReference type="Proteomes" id="UP001642409">
    <property type="component" value="Unassembled WGS sequence"/>
</dbReference>
<organism evidence="1">
    <name type="scientific">Hexamita inflata</name>
    <dbReference type="NCBI Taxonomy" id="28002"/>
    <lineage>
        <taxon>Eukaryota</taxon>
        <taxon>Metamonada</taxon>
        <taxon>Diplomonadida</taxon>
        <taxon>Hexamitidae</taxon>
        <taxon>Hexamitinae</taxon>
        <taxon>Hexamita</taxon>
    </lineage>
</organism>